<feature type="non-terminal residue" evidence="1">
    <location>
        <position position="39"/>
    </location>
</feature>
<protein>
    <submittedName>
        <fullName evidence="1">Uncharacterized protein</fullName>
    </submittedName>
</protein>
<organism evidence="1">
    <name type="scientific">marine metagenome</name>
    <dbReference type="NCBI Taxonomy" id="408172"/>
    <lineage>
        <taxon>unclassified sequences</taxon>
        <taxon>metagenomes</taxon>
        <taxon>ecological metagenomes</taxon>
    </lineage>
</organism>
<dbReference type="AlphaFoldDB" id="A0A383BHH8"/>
<gene>
    <name evidence="1" type="ORF">METZ01_LOCUS472115</name>
</gene>
<proteinExistence type="predicted"/>
<sequence>MTEIPDEFFARLVADDVKNKITAQQREGLMAEANWDRWK</sequence>
<reference evidence="1" key="1">
    <citation type="submission" date="2018-05" db="EMBL/GenBank/DDBJ databases">
        <authorList>
            <person name="Lanie J.A."/>
            <person name="Ng W.-L."/>
            <person name="Kazmierczak K.M."/>
            <person name="Andrzejewski T.M."/>
            <person name="Davidsen T.M."/>
            <person name="Wayne K.J."/>
            <person name="Tettelin H."/>
            <person name="Glass J.I."/>
            <person name="Rusch D."/>
            <person name="Podicherti R."/>
            <person name="Tsui H.-C.T."/>
            <person name="Winkler M.E."/>
        </authorList>
    </citation>
    <scope>NUCLEOTIDE SEQUENCE</scope>
</reference>
<name>A0A383BHH8_9ZZZZ</name>
<accession>A0A383BHH8</accession>
<dbReference type="EMBL" id="UINC01200397">
    <property type="protein sequence ID" value="SVE19261.1"/>
    <property type="molecule type" value="Genomic_DNA"/>
</dbReference>
<evidence type="ECO:0000313" key="1">
    <source>
        <dbReference type="EMBL" id="SVE19261.1"/>
    </source>
</evidence>